<name>A0AC35UFI1_9BILA</name>
<evidence type="ECO:0000313" key="2">
    <source>
        <dbReference type="WBParaSite" id="RSKR_0001104500.1"/>
    </source>
</evidence>
<proteinExistence type="predicted"/>
<reference evidence="2" key="1">
    <citation type="submission" date="2016-11" db="UniProtKB">
        <authorList>
            <consortium name="WormBaseParasite"/>
        </authorList>
    </citation>
    <scope>IDENTIFICATION</scope>
    <source>
        <strain evidence="2">KR3021</strain>
    </source>
</reference>
<sequence>MSDLSIHDGQHIFYGAVIGLSVWYWAWFYVTAPVQEETIAVRFVEKSSLNSVNGRKKGPVNKEADGAAPMSVVGSINSVRTATAVLAVEEKKGVLMEMETKLMLSKLNLLRR</sequence>
<protein>
    <submittedName>
        <fullName evidence="2">Transmembrane protein</fullName>
    </submittedName>
</protein>
<accession>A0AC35UFI1</accession>
<dbReference type="Proteomes" id="UP000095286">
    <property type="component" value="Unplaced"/>
</dbReference>
<evidence type="ECO:0000313" key="1">
    <source>
        <dbReference type="Proteomes" id="UP000095286"/>
    </source>
</evidence>
<dbReference type="WBParaSite" id="RSKR_0001104500.1">
    <property type="protein sequence ID" value="RSKR_0001104500.1"/>
    <property type="gene ID" value="RSKR_0001104500"/>
</dbReference>
<organism evidence="1 2">
    <name type="scientific">Rhabditophanes sp. KR3021</name>
    <dbReference type="NCBI Taxonomy" id="114890"/>
    <lineage>
        <taxon>Eukaryota</taxon>
        <taxon>Metazoa</taxon>
        <taxon>Ecdysozoa</taxon>
        <taxon>Nematoda</taxon>
        <taxon>Chromadorea</taxon>
        <taxon>Rhabditida</taxon>
        <taxon>Tylenchina</taxon>
        <taxon>Panagrolaimomorpha</taxon>
        <taxon>Strongyloidoidea</taxon>
        <taxon>Alloionematidae</taxon>
        <taxon>Rhabditophanes</taxon>
    </lineage>
</organism>